<evidence type="ECO:0000313" key="3">
    <source>
        <dbReference type="Proteomes" id="UP000559256"/>
    </source>
</evidence>
<accession>A0A8H5GLW9</accession>
<comment type="caution">
    <text evidence="2">The sequence shown here is derived from an EMBL/GenBank/DDBJ whole genome shotgun (WGS) entry which is preliminary data.</text>
</comment>
<gene>
    <name evidence="2" type="ORF">D9758_003833</name>
</gene>
<organism evidence="2 3">
    <name type="scientific">Tetrapyrgos nigripes</name>
    <dbReference type="NCBI Taxonomy" id="182062"/>
    <lineage>
        <taxon>Eukaryota</taxon>
        <taxon>Fungi</taxon>
        <taxon>Dikarya</taxon>
        <taxon>Basidiomycota</taxon>
        <taxon>Agaricomycotina</taxon>
        <taxon>Agaricomycetes</taxon>
        <taxon>Agaricomycetidae</taxon>
        <taxon>Agaricales</taxon>
        <taxon>Marasmiineae</taxon>
        <taxon>Marasmiaceae</taxon>
        <taxon>Tetrapyrgos</taxon>
    </lineage>
</organism>
<reference evidence="2 3" key="1">
    <citation type="journal article" date="2020" name="ISME J.">
        <title>Uncovering the hidden diversity of litter-decomposition mechanisms in mushroom-forming fungi.</title>
        <authorList>
            <person name="Floudas D."/>
            <person name="Bentzer J."/>
            <person name="Ahren D."/>
            <person name="Johansson T."/>
            <person name="Persson P."/>
            <person name="Tunlid A."/>
        </authorList>
    </citation>
    <scope>NUCLEOTIDE SEQUENCE [LARGE SCALE GENOMIC DNA]</scope>
    <source>
        <strain evidence="2 3">CBS 291.85</strain>
    </source>
</reference>
<dbReference type="AlphaFoldDB" id="A0A8H5GLW9"/>
<keyword evidence="3" id="KW-1185">Reference proteome</keyword>
<dbReference type="EMBL" id="JAACJM010000020">
    <property type="protein sequence ID" value="KAF5367150.1"/>
    <property type="molecule type" value="Genomic_DNA"/>
</dbReference>
<feature type="region of interest" description="Disordered" evidence="1">
    <location>
        <begin position="15"/>
        <end position="68"/>
    </location>
</feature>
<proteinExistence type="predicted"/>
<dbReference type="Proteomes" id="UP000559256">
    <property type="component" value="Unassembled WGS sequence"/>
</dbReference>
<evidence type="ECO:0000256" key="1">
    <source>
        <dbReference type="SAM" id="MobiDB-lite"/>
    </source>
</evidence>
<sequence>MYTWKMDLVSNTYAGEDVGMNMREDKISDPEEDSLAGQMSVTRGGPAQKAPAGSTQEESDEESSVDDDEDIVLMIVAMVMVID</sequence>
<dbReference type="OrthoDB" id="1734229at2759"/>
<protein>
    <submittedName>
        <fullName evidence="2">Uncharacterized protein</fullName>
    </submittedName>
</protein>
<name>A0A8H5GLW9_9AGAR</name>
<feature type="compositionally biased region" description="Acidic residues" evidence="1">
    <location>
        <begin position="57"/>
        <end position="68"/>
    </location>
</feature>
<evidence type="ECO:0000313" key="2">
    <source>
        <dbReference type="EMBL" id="KAF5367150.1"/>
    </source>
</evidence>